<keyword evidence="2" id="KW-0012">Acyltransferase</keyword>
<evidence type="ECO:0000313" key="4">
    <source>
        <dbReference type="EMBL" id="PSR82062.1"/>
    </source>
</evidence>
<dbReference type="OrthoDB" id="30840at2759"/>
<evidence type="ECO:0000259" key="3">
    <source>
        <dbReference type="PROSITE" id="PS51186"/>
    </source>
</evidence>
<dbReference type="SUPFAM" id="SSF55729">
    <property type="entry name" value="Acyl-CoA N-acyltransferases (Nat)"/>
    <property type="match status" value="1"/>
</dbReference>
<sequence>MSSSNTVDVVYDLVSATDIPAAHVIETSRVYAIEGAKRILIGYVCATLSSSSSLNHESMSTHDPAGSSICIHAVCVSPEYRKGGVALGLLKEYISRMERARQSGVSYERIVLITHENMRGLYEKAGFEWVGKSDVVHGSEPWFEMRKLLSPAPPPTQTQSLPPGLWEALQRSSSRSVPSARLLPSFTRGIEDVCDPNNKYDLLCPRSGCGSIILKNGVASLVERESVQLEPAGIQSPLAPLPAPPAHTQWWRITPNAMAFENIGFSRAIVGQGMDVTLLALG</sequence>
<dbReference type="CDD" id="cd04301">
    <property type="entry name" value="NAT_SF"/>
    <property type="match status" value="1"/>
</dbReference>
<organism evidence="4 5">
    <name type="scientific">Hermanssonia centrifuga</name>
    <dbReference type="NCBI Taxonomy" id="98765"/>
    <lineage>
        <taxon>Eukaryota</taxon>
        <taxon>Fungi</taxon>
        <taxon>Dikarya</taxon>
        <taxon>Basidiomycota</taxon>
        <taxon>Agaricomycotina</taxon>
        <taxon>Agaricomycetes</taxon>
        <taxon>Polyporales</taxon>
        <taxon>Meruliaceae</taxon>
        <taxon>Hermanssonia</taxon>
    </lineage>
</organism>
<dbReference type="SUPFAM" id="SSF51316">
    <property type="entry name" value="Mss4-like"/>
    <property type="match status" value="1"/>
</dbReference>
<dbReference type="Gene3D" id="2.170.150.10">
    <property type="entry name" value="Metal Binding Protein, Guanine Nucleotide Exchange Factor, Chain A"/>
    <property type="match status" value="1"/>
</dbReference>
<dbReference type="GO" id="GO:0004059">
    <property type="term" value="F:aralkylamine N-acetyltransferase activity"/>
    <property type="evidence" value="ECO:0007669"/>
    <property type="project" value="TreeGrafter"/>
</dbReference>
<name>A0A2R6P078_9APHY</name>
<dbReference type="InterPro" id="IPR051635">
    <property type="entry name" value="SNAT-like"/>
</dbReference>
<evidence type="ECO:0000256" key="2">
    <source>
        <dbReference type="ARBA" id="ARBA00023315"/>
    </source>
</evidence>
<dbReference type="PROSITE" id="PS51186">
    <property type="entry name" value="GNAT"/>
    <property type="match status" value="1"/>
</dbReference>
<dbReference type="GO" id="GO:0005737">
    <property type="term" value="C:cytoplasm"/>
    <property type="evidence" value="ECO:0007669"/>
    <property type="project" value="TreeGrafter"/>
</dbReference>
<dbReference type="InterPro" id="IPR011057">
    <property type="entry name" value="Mss4-like_sf"/>
</dbReference>
<dbReference type="InterPro" id="IPR016181">
    <property type="entry name" value="Acyl_CoA_acyltransferase"/>
</dbReference>
<dbReference type="Pfam" id="PF13508">
    <property type="entry name" value="Acetyltransf_7"/>
    <property type="match status" value="1"/>
</dbReference>
<comment type="caution">
    <text evidence="4">The sequence shown here is derived from an EMBL/GenBank/DDBJ whole genome shotgun (WGS) entry which is preliminary data.</text>
</comment>
<evidence type="ECO:0000256" key="1">
    <source>
        <dbReference type="ARBA" id="ARBA00022679"/>
    </source>
</evidence>
<dbReference type="PANTHER" id="PTHR10908">
    <property type="entry name" value="SEROTONIN N-ACETYLTRANSFERASE"/>
    <property type="match status" value="1"/>
</dbReference>
<reference evidence="4 5" key="1">
    <citation type="submission" date="2018-02" db="EMBL/GenBank/DDBJ databases">
        <title>Genome sequence of the basidiomycete white-rot fungus Phlebia centrifuga.</title>
        <authorList>
            <person name="Granchi Z."/>
            <person name="Peng M."/>
            <person name="de Vries R.P."/>
            <person name="Hilden K."/>
            <person name="Makela M.R."/>
            <person name="Grigoriev I."/>
            <person name="Riley R."/>
        </authorList>
    </citation>
    <scope>NUCLEOTIDE SEQUENCE [LARGE SCALE GENOMIC DNA]</scope>
    <source>
        <strain evidence="4 5">FBCC195</strain>
    </source>
</reference>
<keyword evidence="5" id="KW-1185">Reference proteome</keyword>
<dbReference type="InterPro" id="IPR011323">
    <property type="entry name" value="Mss4/transl-control_tumour"/>
</dbReference>
<proteinExistence type="predicted"/>
<dbReference type="AlphaFoldDB" id="A0A2R6P078"/>
<dbReference type="STRING" id="98765.A0A2R6P078"/>
<feature type="domain" description="N-acetyltransferase" evidence="3">
    <location>
        <begin position="1"/>
        <end position="150"/>
    </location>
</feature>
<dbReference type="Proteomes" id="UP000186601">
    <property type="component" value="Unassembled WGS sequence"/>
</dbReference>
<dbReference type="PANTHER" id="PTHR10908:SF0">
    <property type="entry name" value="SEROTONIN N-ACETYLTRANSFERASE"/>
    <property type="match status" value="1"/>
</dbReference>
<protein>
    <recommendedName>
        <fullName evidence="3">N-acetyltransferase domain-containing protein</fullName>
    </recommendedName>
</protein>
<accession>A0A2R6P078</accession>
<gene>
    <name evidence="4" type="ORF">PHLCEN_2v6132</name>
</gene>
<keyword evidence="1" id="KW-0808">Transferase</keyword>
<evidence type="ECO:0000313" key="5">
    <source>
        <dbReference type="Proteomes" id="UP000186601"/>
    </source>
</evidence>
<dbReference type="InterPro" id="IPR000182">
    <property type="entry name" value="GNAT_dom"/>
</dbReference>
<dbReference type="Gene3D" id="3.40.630.30">
    <property type="match status" value="1"/>
</dbReference>
<dbReference type="EMBL" id="MLYV02000600">
    <property type="protein sequence ID" value="PSR82062.1"/>
    <property type="molecule type" value="Genomic_DNA"/>
</dbReference>